<evidence type="ECO:0000256" key="1">
    <source>
        <dbReference type="ARBA" id="ARBA00004141"/>
    </source>
</evidence>
<dbReference type="InterPro" id="IPR003439">
    <property type="entry name" value="ABC_transporter-like_ATP-bd"/>
</dbReference>
<dbReference type="PROSITE" id="PS00211">
    <property type="entry name" value="ABC_TRANSPORTER_1"/>
    <property type="match status" value="1"/>
</dbReference>
<dbReference type="GO" id="GO:0016887">
    <property type="term" value="F:ATP hydrolysis activity"/>
    <property type="evidence" value="ECO:0007669"/>
    <property type="project" value="InterPro"/>
</dbReference>
<keyword evidence="2 7" id="KW-0812">Transmembrane</keyword>
<evidence type="ECO:0000256" key="4">
    <source>
        <dbReference type="ARBA" id="ARBA00022840"/>
    </source>
</evidence>
<name>A0A9J6CFR7_POLVA</name>
<dbReference type="GO" id="GO:0005524">
    <property type="term" value="F:ATP binding"/>
    <property type="evidence" value="ECO:0007669"/>
    <property type="project" value="UniProtKB-KW"/>
</dbReference>
<evidence type="ECO:0000313" key="10">
    <source>
        <dbReference type="Proteomes" id="UP001107558"/>
    </source>
</evidence>
<feature type="transmembrane region" description="Helical" evidence="7">
    <location>
        <begin position="614"/>
        <end position="635"/>
    </location>
</feature>
<dbReference type="EMBL" id="JADBJN010000001">
    <property type="protein sequence ID" value="KAG5680648.1"/>
    <property type="molecule type" value="Genomic_DNA"/>
</dbReference>
<evidence type="ECO:0000259" key="8">
    <source>
        <dbReference type="PROSITE" id="PS50893"/>
    </source>
</evidence>
<feature type="domain" description="ABC transporter" evidence="8">
    <location>
        <begin position="41"/>
        <end position="276"/>
    </location>
</feature>
<accession>A0A9J6CFR7</accession>
<evidence type="ECO:0000256" key="7">
    <source>
        <dbReference type="SAM" id="Phobius"/>
    </source>
</evidence>
<keyword evidence="10" id="KW-1185">Reference proteome</keyword>
<dbReference type="PANTHER" id="PTHR43038">
    <property type="entry name" value="ATP-BINDING CASSETTE, SUB-FAMILY H, MEMBER 1"/>
    <property type="match status" value="1"/>
</dbReference>
<dbReference type="PANTHER" id="PTHR43038:SF2">
    <property type="entry name" value="RH61964P"/>
    <property type="match status" value="1"/>
</dbReference>
<keyword evidence="6 7" id="KW-0472">Membrane</keyword>
<dbReference type="Pfam" id="PF12698">
    <property type="entry name" value="ABC2_membrane_3"/>
    <property type="match status" value="1"/>
</dbReference>
<feature type="transmembrane region" description="Helical" evidence="7">
    <location>
        <begin position="642"/>
        <end position="664"/>
    </location>
</feature>
<dbReference type="GO" id="GO:0140359">
    <property type="term" value="F:ABC-type transporter activity"/>
    <property type="evidence" value="ECO:0007669"/>
    <property type="project" value="InterPro"/>
</dbReference>
<evidence type="ECO:0000313" key="9">
    <source>
        <dbReference type="EMBL" id="KAG5680648.1"/>
    </source>
</evidence>
<feature type="transmembrane region" description="Helical" evidence="7">
    <location>
        <begin position="584"/>
        <end position="608"/>
    </location>
</feature>
<gene>
    <name evidence="9" type="ORF">PVAND_010142</name>
</gene>
<dbReference type="InterPro" id="IPR017871">
    <property type="entry name" value="ABC_transporter-like_CS"/>
</dbReference>
<dbReference type="GO" id="GO:0016020">
    <property type="term" value="C:membrane"/>
    <property type="evidence" value="ECO:0007669"/>
    <property type="project" value="UniProtKB-SubCell"/>
</dbReference>
<dbReference type="InterPro" id="IPR003593">
    <property type="entry name" value="AAA+_ATPase"/>
</dbReference>
<dbReference type="Proteomes" id="UP001107558">
    <property type="component" value="Chromosome 1"/>
</dbReference>
<dbReference type="InterPro" id="IPR027417">
    <property type="entry name" value="P-loop_NTPase"/>
</dbReference>
<evidence type="ECO:0000256" key="6">
    <source>
        <dbReference type="ARBA" id="ARBA00023136"/>
    </source>
</evidence>
<sequence>MNIRVSEGSRMDHKLNRLRRKIMKAEKFLFVSTLDHIMNSVEVRDAFISYHNESTKQKFILNGLNMTVAPSSIYALIGASGCGKTTLLSCILGMKELDSGTIKVLGHKVTSKKQNKVARSIGFMPQDIALSPQLTIGETLKYFGNIFLMSEQKLEERSHMIKELLELPPDDRLIENLSGGQRRRVSLAAAIIHNPQILILDEPTVGVDSILRDKIWKFLIKSTRESNLSIIITTHYISEAQQSDRCGMMRDGVLLAEDSPRNILLKYEADSLDEAFLNLCKLNKQVLPNSQNPIEVVCDGYVKNDIGAGQEKIDELSHFKGKLLYYIQIISALFSKEWACFKRGKMDLLSNLLYLTFLSIMLMFGPGSDPRGLKIGIVNKEVLDPSYCKDYLRQNISYRNEFNDCIYEHLSCHFLNEIQDEDFIKVHYNNFNDSYKDAKQGKLIAVLEIQRNFSEALQYLHENFNANGIEFSQVGVHLDQTDMQISTFVHNRLMKAYFKFAEKVMVGCKYNKDFVKPPLNISPMFGSLYKSFKKSILPLFILQGAYFQSFGSSCYRISQSKVDGIWNRTLLAGVNPIEILIVQFIFSIVIMFVSFLSGILVLFLSIGITDFTTIFVSFILGISFCTAGIFMSVLLSSVTKNASFITAFIFGGSILAVTTSGLFWPVDGQPEWLQQISYFLPFAYTSDSLRDIVMKGSTFLDFNVIKGFVNIFFWIIATFLLSFLVMKKKKFS</sequence>
<reference evidence="9" key="1">
    <citation type="submission" date="2021-03" db="EMBL/GenBank/DDBJ databases">
        <title>Chromosome level genome of the anhydrobiotic midge Polypedilum vanderplanki.</title>
        <authorList>
            <person name="Yoshida Y."/>
            <person name="Kikawada T."/>
            <person name="Gusev O."/>
        </authorList>
    </citation>
    <scope>NUCLEOTIDE SEQUENCE</scope>
    <source>
        <strain evidence="9">NIAS01</strain>
        <tissue evidence="9">Whole body or cell culture</tissue>
    </source>
</reference>
<protein>
    <recommendedName>
        <fullName evidence="8">ABC transporter domain-containing protein</fullName>
    </recommendedName>
</protein>
<keyword evidence="3" id="KW-0547">Nucleotide-binding</keyword>
<dbReference type="OrthoDB" id="6150516at2759"/>
<keyword evidence="4" id="KW-0067">ATP-binding</keyword>
<dbReference type="SMART" id="SM00382">
    <property type="entry name" value="AAA"/>
    <property type="match status" value="1"/>
</dbReference>
<dbReference type="AlphaFoldDB" id="A0A9J6CFR7"/>
<comment type="caution">
    <text evidence="9">The sequence shown here is derived from an EMBL/GenBank/DDBJ whole genome shotgun (WGS) entry which is preliminary data.</text>
</comment>
<evidence type="ECO:0000256" key="2">
    <source>
        <dbReference type="ARBA" id="ARBA00022692"/>
    </source>
</evidence>
<evidence type="ECO:0000256" key="5">
    <source>
        <dbReference type="ARBA" id="ARBA00022989"/>
    </source>
</evidence>
<dbReference type="SUPFAM" id="SSF52540">
    <property type="entry name" value="P-loop containing nucleoside triphosphate hydrolases"/>
    <property type="match status" value="1"/>
</dbReference>
<proteinExistence type="predicted"/>
<dbReference type="InterPro" id="IPR013525">
    <property type="entry name" value="ABC2_TM"/>
</dbReference>
<organism evidence="9 10">
    <name type="scientific">Polypedilum vanderplanki</name>
    <name type="common">Sleeping chironomid midge</name>
    <dbReference type="NCBI Taxonomy" id="319348"/>
    <lineage>
        <taxon>Eukaryota</taxon>
        <taxon>Metazoa</taxon>
        <taxon>Ecdysozoa</taxon>
        <taxon>Arthropoda</taxon>
        <taxon>Hexapoda</taxon>
        <taxon>Insecta</taxon>
        <taxon>Pterygota</taxon>
        <taxon>Neoptera</taxon>
        <taxon>Endopterygota</taxon>
        <taxon>Diptera</taxon>
        <taxon>Nematocera</taxon>
        <taxon>Chironomoidea</taxon>
        <taxon>Chironomidae</taxon>
        <taxon>Chironominae</taxon>
        <taxon>Polypedilum</taxon>
        <taxon>Polypedilum</taxon>
    </lineage>
</organism>
<comment type="subcellular location">
    <subcellularLocation>
        <location evidence="1">Membrane</location>
        <topology evidence="1">Multi-pass membrane protein</topology>
    </subcellularLocation>
</comment>
<dbReference type="Pfam" id="PF00005">
    <property type="entry name" value="ABC_tran"/>
    <property type="match status" value="1"/>
</dbReference>
<evidence type="ECO:0000256" key="3">
    <source>
        <dbReference type="ARBA" id="ARBA00022741"/>
    </source>
</evidence>
<dbReference type="PROSITE" id="PS50893">
    <property type="entry name" value="ABC_TRANSPORTER_2"/>
    <property type="match status" value="1"/>
</dbReference>
<feature type="transmembrane region" description="Helical" evidence="7">
    <location>
        <begin position="704"/>
        <end position="726"/>
    </location>
</feature>
<dbReference type="Gene3D" id="3.40.50.300">
    <property type="entry name" value="P-loop containing nucleotide triphosphate hydrolases"/>
    <property type="match status" value="1"/>
</dbReference>
<keyword evidence="5 7" id="KW-1133">Transmembrane helix</keyword>